<organism evidence="2 3">
    <name type="scientific">Candidatus Odyssella acanthamoebae</name>
    <dbReference type="NCBI Taxonomy" id="91604"/>
    <lineage>
        <taxon>Bacteria</taxon>
        <taxon>Pseudomonadati</taxon>
        <taxon>Pseudomonadota</taxon>
        <taxon>Alphaproteobacteria</taxon>
        <taxon>Holosporales</taxon>
        <taxon>Candidatus Paracaedibacteraceae</taxon>
        <taxon>Candidatus Odyssella</taxon>
    </lineage>
</organism>
<protein>
    <recommendedName>
        <fullName evidence="1">EAL domain-containing protein</fullName>
    </recommendedName>
</protein>
<dbReference type="AlphaFoldDB" id="A0A077B1T8"/>
<dbReference type="OrthoDB" id="9814202at2"/>
<dbReference type="CDD" id="cd01948">
    <property type="entry name" value="EAL"/>
    <property type="match status" value="1"/>
</dbReference>
<dbReference type="InterPro" id="IPR001633">
    <property type="entry name" value="EAL_dom"/>
</dbReference>
<dbReference type="EMBL" id="CP008941">
    <property type="protein sequence ID" value="AIK96910.1"/>
    <property type="molecule type" value="Genomic_DNA"/>
</dbReference>
<dbReference type="Gene3D" id="3.20.20.450">
    <property type="entry name" value="EAL domain"/>
    <property type="match status" value="1"/>
</dbReference>
<dbReference type="InterPro" id="IPR050706">
    <property type="entry name" value="Cyclic-di-GMP_PDE-like"/>
</dbReference>
<evidence type="ECO:0000313" key="2">
    <source>
        <dbReference type="EMBL" id="AIK96910.1"/>
    </source>
</evidence>
<dbReference type="SUPFAM" id="SSF141868">
    <property type="entry name" value="EAL domain-like"/>
    <property type="match status" value="1"/>
</dbReference>
<dbReference type="KEGG" id="paca:ID47_09460"/>
<dbReference type="PROSITE" id="PS50883">
    <property type="entry name" value="EAL"/>
    <property type="match status" value="1"/>
</dbReference>
<dbReference type="InterPro" id="IPR029787">
    <property type="entry name" value="Nucleotide_cyclase"/>
</dbReference>
<dbReference type="PANTHER" id="PTHR33121:SF70">
    <property type="entry name" value="SIGNALING PROTEIN YKOW"/>
    <property type="match status" value="1"/>
</dbReference>
<dbReference type="SUPFAM" id="SSF55073">
    <property type="entry name" value="Nucleotide cyclase"/>
    <property type="match status" value="1"/>
</dbReference>
<sequence>MIRILSYSTQLADHLKVRDALKGIEKACGVGINTEFKIDSVFSLEIIDEFMRKAAIEGSPIHLILYNEKVTDEILALLPDNSPIICLKGFEQSQKSSRPQQELIFFHTLEDTKGFQQLVSKCLQLQSLRYELSYSQSIDYNNRLSQSSFIEILGDHLNRAFVLKHGVGLILFKFVSYGREPKHLKSMTYLLQEYYQFLDEYLPSGWKLYTFGTSDLGLIIDDVSCRDDFDAMLRHVHQETNKFFSNYGIVMSIDMGVALSEDKIVDPIELYNQACAALSVANRKGHGFIEYYGKEQERSLLFSTKVESDLKQVLIDRKLNVVYQPLVDLNTLQPRGVEALVRWNHPTLGQISPVEFLPIAERINGMNELADIVFHQAFDHLRSWKMQGLNLYMSVNIAGQQLVSGKLINHLMETTQLYNISPTDIDLEVTEDFDLNYIDPIVYQLEELKNLGFKITIDDFGIGYSSLHYLSQFPVDKIKIDQSFIRNLNDKKIKILQAMCNLAQFMKIETLVEGIETKEQLEMLKVIGTQYGQGYLFSPPLKADNLELFLNQFKPHQF</sequence>
<evidence type="ECO:0000313" key="3">
    <source>
        <dbReference type="Proteomes" id="UP000028926"/>
    </source>
</evidence>
<dbReference type="GO" id="GO:0071111">
    <property type="term" value="F:cyclic-guanylate-specific phosphodiesterase activity"/>
    <property type="evidence" value="ECO:0007669"/>
    <property type="project" value="InterPro"/>
</dbReference>
<evidence type="ECO:0000259" key="1">
    <source>
        <dbReference type="PROSITE" id="PS50883"/>
    </source>
</evidence>
<dbReference type="STRING" id="91604.ID47_09460"/>
<dbReference type="Proteomes" id="UP000028926">
    <property type="component" value="Chromosome"/>
</dbReference>
<dbReference type="eggNOG" id="COG5001">
    <property type="taxonomic scope" value="Bacteria"/>
</dbReference>
<dbReference type="SMART" id="SM00052">
    <property type="entry name" value="EAL"/>
    <property type="match status" value="1"/>
</dbReference>
<gene>
    <name evidence="2" type="ORF">ID47_09460</name>
</gene>
<accession>A0A077B1T8</accession>
<dbReference type="PANTHER" id="PTHR33121">
    <property type="entry name" value="CYCLIC DI-GMP PHOSPHODIESTERASE PDEF"/>
    <property type="match status" value="1"/>
</dbReference>
<dbReference type="RefSeq" id="WP_038465721.1">
    <property type="nucleotide sequence ID" value="NZ_CP008941.1"/>
</dbReference>
<keyword evidence="3" id="KW-1185">Reference proteome</keyword>
<name>A0A077B1T8_9PROT</name>
<dbReference type="HOGENOM" id="CLU_000445_70_50_5"/>
<dbReference type="InterPro" id="IPR035919">
    <property type="entry name" value="EAL_sf"/>
</dbReference>
<feature type="domain" description="EAL" evidence="1">
    <location>
        <begin position="303"/>
        <end position="554"/>
    </location>
</feature>
<reference evidence="2 3" key="1">
    <citation type="submission" date="2014-07" db="EMBL/GenBank/DDBJ databases">
        <title>Comparative genomic insights into amoeba endosymbionts belonging to the families of Holosporaceae and Candidatus Midichloriaceae within Rickettsiales.</title>
        <authorList>
            <person name="Wang Z."/>
            <person name="Wu M."/>
        </authorList>
    </citation>
    <scope>NUCLEOTIDE SEQUENCE [LARGE SCALE GENOMIC DNA]</scope>
    <source>
        <strain evidence="2">PRA3</strain>
    </source>
</reference>
<dbReference type="Pfam" id="PF00563">
    <property type="entry name" value="EAL"/>
    <property type="match status" value="1"/>
</dbReference>
<proteinExistence type="predicted"/>